<evidence type="ECO:0000313" key="4">
    <source>
        <dbReference type="Proteomes" id="UP001370758"/>
    </source>
</evidence>
<proteinExistence type="predicted"/>
<feature type="transmembrane region" description="Helical" evidence="2">
    <location>
        <begin position="7"/>
        <end position="25"/>
    </location>
</feature>
<protein>
    <submittedName>
        <fullName evidence="3">Uncharacterized protein</fullName>
    </submittedName>
</protein>
<evidence type="ECO:0000256" key="2">
    <source>
        <dbReference type="SAM" id="Phobius"/>
    </source>
</evidence>
<feature type="region of interest" description="Disordered" evidence="1">
    <location>
        <begin position="55"/>
        <end position="112"/>
    </location>
</feature>
<organism evidence="3 4">
    <name type="scientific">Arthrobotrys musiformis</name>
    <dbReference type="NCBI Taxonomy" id="47236"/>
    <lineage>
        <taxon>Eukaryota</taxon>
        <taxon>Fungi</taxon>
        <taxon>Dikarya</taxon>
        <taxon>Ascomycota</taxon>
        <taxon>Pezizomycotina</taxon>
        <taxon>Orbiliomycetes</taxon>
        <taxon>Orbiliales</taxon>
        <taxon>Orbiliaceae</taxon>
        <taxon>Arthrobotrys</taxon>
    </lineage>
</organism>
<keyword evidence="4" id="KW-1185">Reference proteome</keyword>
<keyword evidence="2" id="KW-1133">Transmembrane helix</keyword>
<comment type="caution">
    <text evidence="3">The sequence shown here is derived from an EMBL/GenBank/DDBJ whole genome shotgun (WGS) entry which is preliminary data.</text>
</comment>
<keyword evidence="2" id="KW-0472">Membrane</keyword>
<feature type="compositionally biased region" description="Basic and acidic residues" evidence="1">
    <location>
        <begin position="98"/>
        <end position="112"/>
    </location>
</feature>
<name>A0AAV9WN40_9PEZI</name>
<dbReference type="Proteomes" id="UP001370758">
    <property type="component" value="Unassembled WGS sequence"/>
</dbReference>
<sequence length="1455" mass="166144">MIDNTKVPLLFSILVLITIFHFLVVDSRVKTPRGHLSSSISSDSYIPTTAGLESVELSKEDAPSTSLETTKNEPNNPNSTTSASRSLLKRGTRKRKRPLDPDHEIIPDEGTRQRRKVQSWYRESVSRGSRETLAEYRVPSGPEKEHIKAQIMEHFRIETFFNATNQFPSVSLKWIYKGFSLLQDILQKKYRRRSLVYSGFESSSESYRLDGFNTFLSLGRDHFFVFWEGYKGNLGQEANLDSRIKLRMPDMLYVASGATSENPAPLKYVNIMDIRDIHSIEIAREVISRILPPEKGKTSKSLSLHFEEINPLEDTNPKKTGWLAILGLPEVATVVKMLRRYPEAFVDNIKISDINIWHYDVLTKPNSIYPSLAIMLGLELDFPDDIIRAVYAESVRKGSYNLQQEAKIETDPDPKQSIQSEDPPLNPLPQKMEMDISWSGGQEYPFAAWVKSLDNPRGSERVFLKSGRSYKKVHLKERLQYDRSRTVFWSTVSAQDKHLAYWWTPDVIEKGSLVDWMYRCWVAGSQPHPEPEIYPDLFHQALGSLLPTTNLKYITIWDVHSPETTTILQQVFEKVYPDPADLFTQTLHLSSKGRDEDPLRLWPALLGTKEIGSILQMCIQYQKGMRGAKISDIEVVFQLGEVGLPLRASVIVTLGDVEDPTSTIRIGDINDLAFLAEEGANMRLNDLKPKRLQIQVTHNGISYHPSQAVLEARTSYRSSKNPSYIQILTKEPSGWTSEYSYGFAISSQENHIFLKYTEDVSAGGELELNQLLKAQYLENHLGEILFSTWFSQEGWSKIKEITFGTASDSIKNFASILRGRDAQDFNLRISNDGSDDFQDLLKFFFEKTLEGKSIAYLLNSRPEFLVWSGVQLLEIISAVGGPGAELLLFVRFGEQLLPNGDEPIEQVMERHLLTRSNMVLLRNMGYVYEPMKDKAMLSSFQFHKSGIIKSPIGDLPPEIIKKMKHNTGSKLTNTRYLSTSVAHKSNSLFYEIAASQHLGNVVVTHLPEETQLPEKLSNFVFTRTEDGKYRDRTGIRAVTFLDFSPETKRVLAEIRSYFSDEIDHNGFIELRYPLRIEDVQIFDKRGKGRMNTFFDRRETKMWLTLLGTPEVSAVSGLYPLYQGQMDRKRHLPMSVYDISIVWLPTENEETDGERPVLLINLYSGSVDGNTNTRPYQNYILGSQLRDIYLFGVAANFRDRYCGLANPLPDSRELDPTIFTSEEIAVGMYYEFTMDMYRLGVLKFPWRGGLKENVLDHIDKLEDCDDYSSTVITKAGEGIEYELEVSKDCSHLALRRIPPSAPHINASKSQDRRRELAAAYFAIWKYRFPDPMFRSPGLGLASLEYVSIEELSLETVEILNFMGRLWEPSKLNLKKTTPPIVHSKHLRLSRATLFHGDPLNEFAWNLLLGSLEIGAIADMIRLYPTSLWGQRIEDIFLWPTETGTIRALVRISKADR</sequence>
<reference evidence="3 4" key="1">
    <citation type="submission" date="2023-08" db="EMBL/GenBank/DDBJ databases">
        <authorList>
            <person name="Palmer J.M."/>
        </authorList>
    </citation>
    <scope>NUCLEOTIDE SEQUENCE [LARGE SCALE GENOMIC DNA]</scope>
    <source>
        <strain evidence="3 4">TWF481</strain>
    </source>
</reference>
<feature type="compositionally biased region" description="Polar residues" evidence="1">
    <location>
        <begin position="63"/>
        <end position="85"/>
    </location>
</feature>
<dbReference type="EMBL" id="JAVHJL010000001">
    <property type="protein sequence ID" value="KAK6511292.1"/>
    <property type="molecule type" value="Genomic_DNA"/>
</dbReference>
<evidence type="ECO:0000256" key="1">
    <source>
        <dbReference type="SAM" id="MobiDB-lite"/>
    </source>
</evidence>
<evidence type="ECO:0000313" key="3">
    <source>
        <dbReference type="EMBL" id="KAK6511292.1"/>
    </source>
</evidence>
<feature type="region of interest" description="Disordered" evidence="1">
    <location>
        <begin position="403"/>
        <end position="428"/>
    </location>
</feature>
<feature type="compositionally biased region" description="Basic residues" evidence="1">
    <location>
        <begin position="87"/>
        <end position="97"/>
    </location>
</feature>
<accession>A0AAV9WN40</accession>
<keyword evidence="2" id="KW-0812">Transmembrane</keyword>
<gene>
    <name evidence="3" type="ORF">TWF481_000213</name>
</gene>